<dbReference type="Gene3D" id="3.90.550.10">
    <property type="entry name" value="Spore Coat Polysaccharide Biosynthesis Protein SpsA, Chain A"/>
    <property type="match status" value="1"/>
</dbReference>
<keyword evidence="5" id="KW-0472">Membrane</keyword>
<organism evidence="8 9">
    <name type="scientific">Szabonella alba</name>
    <dbReference type="NCBI Taxonomy" id="2804194"/>
    <lineage>
        <taxon>Bacteria</taxon>
        <taxon>Pseudomonadati</taxon>
        <taxon>Pseudomonadota</taxon>
        <taxon>Alphaproteobacteria</taxon>
        <taxon>Rhodobacterales</taxon>
        <taxon>Paracoccaceae</taxon>
        <taxon>Szabonella</taxon>
    </lineage>
</organism>
<evidence type="ECO:0000256" key="5">
    <source>
        <dbReference type="ARBA" id="ARBA00023136"/>
    </source>
</evidence>
<evidence type="ECO:0000256" key="3">
    <source>
        <dbReference type="ARBA" id="ARBA00022676"/>
    </source>
</evidence>
<evidence type="ECO:0000259" key="7">
    <source>
        <dbReference type="Pfam" id="PF00535"/>
    </source>
</evidence>
<keyword evidence="3" id="KW-0328">Glycosyltransferase</keyword>
<evidence type="ECO:0000313" key="9">
    <source>
        <dbReference type="Proteomes" id="UP000648908"/>
    </source>
</evidence>
<evidence type="ECO:0000256" key="4">
    <source>
        <dbReference type="ARBA" id="ARBA00022679"/>
    </source>
</evidence>
<feature type="domain" description="Glycosyltransferase 2-like" evidence="7">
    <location>
        <begin position="33"/>
        <end position="144"/>
    </location>
</feature>
<reference evidence="8" key="1">
    <citation type="submission" date="2021-01" db="EMBL/GenBank/DDBJ databases">
        <title>Tabrizicola alba sp. nov. a motile alkaliphilic bacterium isolated from a soda lake.</title>
        <authorList>
            <person name="Szuroczki S."/>
            <person name="Abbaszade G."/>
            <person name="Schumann P."/>
            <person name="Toth E."/>
        </authorList>
    </citation>
    <scope>NUCLEOTIDE SEQUENCE</scope>
    <source>
        <strain evidence="8">DMG-N-6</strain>
    </source>
</reference>
<keyword evidence="9" id="KW-1185">Reference proteome</keyword>
<proteinExistence type="predicted"/>
<name>A0A8K0XZB9_9RHOB</name>
<keyword evidence="4" id="KW-0808">Transferase</keyword>
<dbReference type="GO" id="GO:0016757">
    <property type="term" value="F:glycosyltransferase activity"/>
    <property type="evidence" value="ECO:0007669"/>
    <property type="project" value="UniProtKB-KW"/>
</dbReference>
<comment type="subcellular location">
    <subcellularLocation>
        <location evidence="1">Cell membrane</location>
    </subcellularLocation>
</comment>
<dbReference type="SUPFAM" id="SSF53448">
    <property type="entry name" value="Nucleotide-diphospho-sugar transferases"/>
    <property type="match status" value="1"/>
</dbReference>
<gene>
    <name evidence="8" type="ORF">JL811_01605</name>
</gene>
<dbReference type="Pfam" id="PF00535">
    <property type="entry name" value="Glycos_transf_2"/>
    <property type="match status" value="1"/>
</dbReference>
<protein>
    <submittedName>
        <fullName evidence="8">Glycosyltransferase</fullName>
    </submittedName>
</protein>
<dbReference type="InterPro" id="IPR001173">
    <property type="entry name" value="Glyco_trans_2-like"/>
</dbReference>
<keyword evidence="2" id="KW-1003">Cell membrane</keyword>
<dbReference type="PANTHER" id="PTHR43646:SF2">
    <property type="entry name" value="GLYCOSYLTRANSFERASE 2-LIKE DOMAIN-CONTAINING PROTEIN"/>
    <property type="match status" value="1"/>
</dbReference>
<accession>A0A8K0XZB9</accession>
<evidence type="ECO:0000313" key="8">
    <source>
        <dbReference type="EMBL" id="MBL4915903.1"/>
    </source>
</evidence>
<evidence type="ECO:0000256" key="6">
    <source>
        <dbReference type="SAM" id="MobiDB-lite"/>
    </source>
</evidence>
<dbReference type="GO" id="GO:0005886">
    <property type="term" value="C:plasma membrane"/>
    <property type="evidence" value="ECO:0007669"/>
    <property type="project" value="UniProtKB-SubCell"/>
</dbReference>
<dbReference type="EMBL" id="JAESVN010000001">
    <property type="protein sequence ID" value="MBL4915903.1"/>
    <property type="molecule type" value="Genomic_DNA"/>
</dbReference>
<dbReference type="RefSeq" id="WP_202686503.1">
    <property type="nucleotide sequence ID" value="NZ_JAESVN010000001.1"/>
</dbReference>
<dbReference type="PANTHER" id="PTHR43646">
    <property type="entry name" value="GLYCOSYLTRANSFERASE"/>
    <property type="match status" value="1"/>
</dbReference>
<sequence>MRQAKASETGRTGAAPRGDAASALAGNTPVDAVVIGRNEGARLLACLASLQGQVRRIIYIDSGSTDGSVEAAARAGAEVVALDMDLPFTAARARNAGLARLQGDGWVQMIDGDCSLDPGWIGAATAFAAGHPQAVVICGRRRERFAQASVYNRLCDREWNTPIGQATACGGDALIRLSALRAVGGYDASLIAGEEPDLCLRLARKGGEIWRINAEMTLHDAAMTRFGQWWNRTRRAGHAFAEGAARHGAGPERHWVAETRRALIWGAGLPLAALSGAALHPAALALLLLWPAQMARLGWRWRAEGRAGWEAALFTVLGKIPEAQGVIGYWLGRMRRRQAGLIEYK</sequence>
<dbReference type="AlphaFoldDB" id="A0A8K0XZB9"/>
<evidence type="ECO:0000256" key="1">
    <source>
        <dbReference type="ARBA" id="ARBA00004236"/>
    </source>
</evidence>
<dbReference type="Proteomes" id="UP000648908">
    <property type="component" value="Unassembled WGS sequence"/>
</dbReference>
<feature type="region of interest" description="Disordered" evidence="6">
    <location>
        <begin position="1"/>
        <end position="22"/>
    </location>
</feature>
<evidence type="ECO:0000256" key="2">
    <source>
        <dbReference type="ARBA" id="ARBA00022475"/>
    </source>
</evidence>
<dbReference type="InterPro" id="IPR029044">
    <property type="entry name" value="Nucleotide-diphossugar_trans"/>
</dbReference>
<comment type="caution">
    <text evidence="8">The sequence shown here is derived from an EMBL/GenBank/DDBJ whole genome shotgun (WGS) entry which is preliminary data.</text>
</comment>